<accession>A0ABP8Y3B7</accession>
<proteinExistence type="predicted"/>
<dbReference type="Proteomes" id="UP001500556">
    <property type="component" value="Unassembled WGS sequence"/>
</dbReference>
<dbReference type="SUPFAM" id="SSF53254">
    <property type="entry name" value="Phosphoglycerate mutase-like"/>
    <property type="match status" value="1"/>
</dbReference>
<dbReference type="RefSeq" id="WP_345502300.1">
    <property type="nucleotide sequence ID" value="NZ_BAABLO010000004.1"/>
</dbReference>
<sequence length="207" mass="22042">MSDLHCPATLLVARHGDAEYGHPSVLCDEGGWLSARGRDQVTALTGTLRERRVARVYTSVLERAVESGRLAAGLLGVDSVAVDGLAEFSVGALAGRPHDDPELASVFKSWMHGDLGRFIPGGETGAHVVARYREALQAIADLHRGETVLVFSHGGVMSFVQPRVDGAVRQDLVERAFLPNCGVAEVEVDGDGFRVCSWPGSADRAVV</sequence>
<dbReference type="EMBL" id="BAABLO010000004">
    <property type="protein sequence ID" value="GAA4719134.1"/>
    <property type="molecule type" value="Genomic_DNA"/>
</dbReference>
<dbReference type="InterPro" id="IPR013078">
    <property type="entry name" value="His_Pase_superF_clade-1"/>
</dbReference>
<evidence type="ECO:0000313" key="1">
    <source>
        <dbReference type="EMBL" id="GAA4719134.1"/>
    </source>
</evidence>
<dbReference type="SMART" id="SM00855">
    <property type="entry name" value="PGAM"/>
    <property type="match status" value="1"/>
</dbReference>
<dbReference type="PANTHER" id="PTHR48100:SF1">
    <property type="entry name" value="HISTIDINE PHOSPHATASE FAMILY PROTEIN-RELATED"/>
    <property type="match status" value="1"/>
</dbReference>
<dbReference type="PANTHER" id="PTHR48100">
    <property type="entry name" value="BROAD-SPECIFICITY PHOSPHATASE YOR283W-RELATED"/>
    <property type="match status" value="1"/>
</dbReference>
<comment type="caution">
    <text evidence="1">The sequence shown here is derived from an EMBL/GenBank/DDBJ whole genome shotgun (WGS) entry which is preliminary data.</text>
</comment>
<keyword evidence="2" id="KW-1185">Reference proteome</keyword>
<dbReference type="CDD" id="cd07067">
    <property type="entry name" value="HP_PGM_like"/>
    <property type="match status" value="1"/>
</dbReference>
<evidence type="ECO:0000313" key="2">
    <source>
        <dbReference type="Proteomes" id="UP001500556"/>
    </source>
</evidence>
<dbReference type="InterPro" id="IPR050275">
    <property type="entry name" value="PGM_Phosphatase"/>
</dbReference>
<dbReference type="Pfam" id="PF00300">
    <property type="entry name" value="His_Phos_1"/>
    <property type="match status" value="1"/>
</dbReference>
<dbReference type="InterPro" id="IPR029033">
    <property type="entry name" value="His_PPase_superfam"/>
</dbReference>
<reference evidence="2" key="1">
    <citation type="journal article" date="2019" name="Int. J. Syst. Evol. Microbiol.">
        <title>The Global Catalogue of Microorganisms (GCM) 10K type strain sequencing project: providing services to taxonomists for standard genome sequencing and annotation.</title>
        <authorList>
            <consortium name="The Broad Institute Genomics Platform"/>
            <consortium name="The Broad Institute Genome Sequencing Center for Infectious Disease"/>
            <person name="Wu L."/>
            <person name="Ma J."/>
        </authorList>
    </citation>
    <scope>NUCLEOTIDE SEQUENCE [LARGE SCALE GENOMIC DNA]</scope>
    <source>
        <strain evidence="2">JCM 18961</strain>
    </source>
</reference>
<dbReference type="Gene3D" id="3.40.50.1240">
    <property type="entry name" value="Phosphoglycerate mutase-like"/>
    <property type="match status" value="1"/>
</dbReference>
<gene>
    <name evidence="1" type="ORF">GCM10025782_15530</name>
</gene>
<organism evidence="1 2">
    <name type="scientific">Pedococcus ginsenosidimutans</name>
    <dbReference type="NCBI Taxonomy" id="490570"/>
    <lineage>
        <taxon>Bacteria</taxon>
        <taxon>Bacillati</taxon>
        <taxon>Actinomycetota</taxon>
        <taxon>Actinomycetes</taxon>
        <taxon>Micrococcales</taxon>
        <taxon>Intrasporangiaceae</taxon>
        <taxon>Pedococcus</taxon>
    </lineage>
</organism>
<name>A0ABP8Y3B7_9MICO</name>
<protein>
    <submittedName>
        <fullName evidence="1">Histidine phosphatase family protein</fullName>
    </submittedName>
</protein>